<dbReference type="EMBL" id="CADCXV010000698">
    <property type="protein sequence ID" value="CAB0033072.1"/>
    <property type="molecule type" value="Genomic_DNA"/>
</dbReference>
<proteinExistence type="predicted"/>
<protein>
    <recommendedName>
        <fullName evidence="1">DUF4780 domain-containing protein</fullName>
    </recommendedName>
</protein>
<organism evidence="2 3">
    <name type="scientific">Trichogramma brassicae</name>
    <dbReference type="NCBI Taxonomy" id="86971"/>
    <lineage>
        <taxon>Eukaryota</taxon>
        <taxon>Metazoa</taxon>
        <taxon>Ecdysozoa</taxon>
        <taxon>Arthropoda</taxon>
        <taxon>Hexapoda</taxon>
        <taxon>Insecta</taxon>
        <taxon>Pterygota</taxon>
        <taxon>Neoptera</taxon>
        <taxon>Endopterygota</taxon>
        <taxon>Hymenoptera</taxon>
        <taxon>Apocrita</taxon>
        <taxon>Proctotrupomorpha</taxon>
        <taxon>Chalcidoidea</taxon>
        <taxon>Trichogrammatidae</taxon>
        <taxon>Trichogramma</taxon>
    </lineage>
</organism>
<dbReference type="InterPro" id="IPR031961">
    <property type="entry name" value="DUF4780"/>
</dbReference>
<feature type="domain" description="DUF4780" evidence="1">
    <location>
        <begin position="370"/>
        <end position="520"/>
    </location>
</feature>
<evidence type="ECO:0000313" key="2">
    <source>
        <dbReference type="EMBL" id="CAB0033072.1"/>
    </source>
</evidence>
<evidence type="ECO:0000259" key="1">
    <source>
        <dbReference type="Pfam" id="PF16012"/>
    </source>
</evidence>
<name>A0A6H5I8L3_9HYME</name>
<reference evidence="2 3" key="1">
    <citation type="submission" date="2020-02" db="EMBL/GenBank/DDBJ databases">
        <authorList>
            <person name="Ferguson B K."/>
        </authorList>
    </citation>
    <scope>NUCLEOTIDE SEQUENCE [LARGE SCALE GENOMIC DNA]</scope>
</reference>
<accession>A0A6H5I8L3</accession>
<dbReference type="Proteomes" id="UP000479190">
    <property type="component" value="Unassembled WGS sequence"/>
</dbReference>
<dbReference type="AlphaFoldDB" id="A0A6H5I8L3"/>
<keyword evidence="3" id="KW-1185">Reference proteome</keyword>
<feature type="non-terminal residue" evidence="2">
    <location>
        <position position="1"/>
    </location>
</feature>
<gene>
    <name evidence="2" type="ORF">TBRA_LOCUS4992</name>
</gene>
<sequence>QQQQLHDAHLSRLFQYSRAPFAKHAAAAAAAAAAKVTQICMGSRARSRARSMQREMKNIAAVHAGAATPRIYVYPLDVSRGTQRLLRLAGINPRERSTLHYAASPTTRRRSESQFVSLSLRRCLFLWLCERLCSYNGTVKLVNEDFFPATTYYNATNVEYNDEYIQLRLYKPAEPGKSFSALETLRSQTEILALSRQRPRSAAVKKTAARAENFFRVILLLVIFVAKPAVDQQHSLRSGRKCRRALPCKRRFMDTIFFNKIFLNYVKQTYFRAGMKKNRIRGSGQKSNARLCELAPSASPRVHNLAGTEVRLSSLVTYKYCEFSEEERSNPNYVVVRSILELHVPNWACRTFLSRLTIEEVRHRFTYASMRQRPDEGHVPTVVHWLERDGVVLVKCRDSQSKDYFKRCLEFYRTKYINHRPLIEAVDVSYHYVPPCYRMYLGSFVVRGVTEDQDMQMLANLSSDSPEVTQWNLVRKNTVPGQPGIFGPIDIWYFNIPAHSVLLLSQKDYKVDFRGGKLEIRIQLY</sequence>
<dbReference type="Pfam" id="PF16012">
    <property type="entry name" value="DUF4780"/>
    <property type="match status" value="1"/>
</dbReference>
<evidence type="ECO:0000313" key="3">
    <source>
        <dbReference type="Proteomes" id="UP000479190"/>
    </source>
</evidence>